<keyword evidence="2" id="KW-1185">Reference proteome</keyword>
<gene>
    <name evidence="1" type="ORF">N4264_06815</name>
</gene>
<protein>
    <recommendedName>
        <fullName evidence="3">DUF3352 domain-containing protein</fullName>
    </recommendedName>
</protein>
<dbReference type="RefSeq" id="WP_261696309.1">
    <property type="nucleotide sequence ID" value="NZ_CP104694.1"/>
</dbReference>
<organism evidence="1 2">
    <name type="scientific">Tahibacter amnicola</name>
    <dbReference type="NCBI Taxonomy" id="2976241"/>
    <lineage>
        <taxon>Bacteria</taxon>
        <taxon>Pseudomonadati</taxon>
        <taxon>Pseudomonadota</taxon>
        <taxon>Gammaproteobacteria</taxon>
        <taxon>Lysobacterales</taxon>
        <taxon>Rhodanobacteraceae</taxon>
        <taxon>Tahibacter</taxon>
    </lineage>
</organism>
<dbReference type="EMBL" id="CP104694">
    <property type="protein sequence ID" value="UXI69354.1"/>
    <property type="molecule type" value="Genomic_DNA"/>
</dbReference>
<name>A0ABY6BHT6_9GAMM</name>
<sequence length="556" mass="59794">MSVSFRKILPLAVVLALSACGKKSDPSQPLAFVPADTPYVFANLEPMPQPVIDEWQKAMKEIWPLSFGMYERMLDRADTMPETERKAARAVLEEIKTHATAGTLNELGFKGSVRAAVYGVGLVPVARVELASAEALRATVARVEGKAGAKLPTAKIGDQEYWVFGSDKLVGIAAIMGNQLVVTIAPKEASEDLRKRLLGITPPEKSLDPSALEKINSANKYTSFSSGYMDVVRIVDLATSEAAGPHREFLTALGAPTAAIDATCRTEYLDIARKFPRLVAGYTEMAPKRMAVAMTLELEQTLAADLVKTVGSAPGTAAPSQGLFDMSIALPVLKHKEFWLKQAKAVTAKPYACKNLASLNTSFADMQQKLDTTIPPPLSDFLGARVTMSKFTMEPGKSPEGSGKILVSLSNPASALAMAQMSLPFLKDVKLATDGKPVEVPGATLPPNLQPVFAVANDKAVAVSVGPGENADLTAYLGAAPSTDAVFLRSSFNGSLYGQFGAMFDTLRGVMSNEQQQDLEDQKKLFDFYARWIKSVDFQFTARPNGIEFVETITTN</sequence>
<proteinExistence type="predicted"/>
<evidence type="ECO:0000313" key="2">
    <source>
        <dbReference type="Proteomes" id="UP001064632"/>
    </source>
</evidence>
<dbReference type="PROSITE" id="PS51257">
    <property type="entry name" value="PROKAR_LIPOPROTEIN"/>
    <property type="match status" value="1"/>
</dbReference>
<evidence type="ECO:0000313" key="1">
    <source>
        <dbReference type="EMBL" id="UXI69354.1"/>
    </source>
</evidence>
<accession>A0ABY6BHT6</accession>
<evidence type="ECO:0008006" key="3">
    <source>
        <dbReference type="Google" id="ProtNLM"/>
    </source>
</evidence>
<reference evidence="1" key="1">
    <citation type="submission" date="2022-09" db="EMBL/GenBank/DDBJ databases">
        <title>Tahibacter sp. nov., isolated from a fresh water.</title>
        <authorList>
            <person name="Baek J.H."/>
            <person name="Lee J.K."/>
            <person name="Kim J.M."/>
            <person name="Jeon C.O."/>
        </authorList>
    </citation>
    <scope>NUCLEOTIDE SEQUENCE</scope>
    <source>
        <strain evidence="1">W38</strain>
    </source>
</reference>
<dbReference type="Proteomes" id="UP001064632">
    <property type="component" value="Chromosome"/>
</dbReference>